<dbReference type="Proteomes" id="UP000035489">
    <property type="component" value="Unassembled WGS sequence"/>
</dbReference>
<keyword evidence="5" id="KW-1185">Reference proteome</keyword>
<dbReference type="AlphaFoldDB" id="A0A0H1RGW7"/>
<proteinExistence type="inferred from homology"/>
<sequence length="372" mass="40494">MKDADPKTGAPAILRCRPVLVTGGAGFIGSNLADRFASEGHDVLVYDALARPGVDRNLDWLKKRHPAKISAVIGDIRDETAVADAASDAQAVFHMAAQVAVTTSLADPRNDFEINIRGTLNLLDTLRRLNGMVPLVFASTNKVYGDLADVELDMTNDAYVPRDPAIRDAGIGETRPLDFHTPYGCSKGAADQYVLDYARSYGIPTCVLRMSCIYGQRQMGTEDQGWVAHFLIRALEGQPITIYGDGCQVRDILNISDAVDAYGAAWKRIDAVQGRAFNLGGGPSNAISLRQLLVHIEDVIGRPVETHYSDWRAGDQRYYVSDTRQIACELGLKTPTPWRKGVAALAQWLQEERGLAGAIRPSSRLQEAAALS</sequence>
<dbReference type="SUPFAM" id="SSF51735">
    <property type="entry name" value="NAD(P)-binding Rossmann-fold domains"/>
    <property type="match status" value="1"/>
</dbReference>
<comment type="similarity">
    <text evidence="2">Belongs to the NAD(P)-dependent epimerase/dehydratase family.</text>
</comment>
<name>A0A0H1RGW7_9HYPH</name>
<dbReference type="InterPro" id="IPR036291">
    <property type="entry name" value="NAD(P)-bd_dom_sf"/>
</dbReference>
<dbReference type="InterPro" id="IPR001509">
    <property type="entry name" value="Epimerase_deHydtase"/>
</dbReference>
<dbReference type="EMBL" id="LCYG01000012">
    <property type="protein sequence ID" value="KLK94480.1"/>
    <property type="molecule type" value="Genomic_DNA"/>
</dbReference>
<comment type="caution">
    <text evidence="4">The sequence shown here is derived from an EMBL/GenBank/DDBJ whole genome shotgun (WGS) entry which is preliminary data.</text>
</comment>
<dbReference type="PATRIC" id="fig|1225564.3.peg.564"/>
<dbReference type="PANTHER" id="PTHR43000">
    <property type="entry name" value="DTDP-D-GLUCOSE 4,6-DEHYDRATASE-RELATED"/>
    <property type="match status" value="1"/>
</dbReference>
<dbReference type="OrthoDB" id="9801785at2"/>
<protein>
    <submittedName>
        <fullName evidence="4">CDP-paratose 2-epimerase</fullName>
    </submittedName>
</protein>
<feature type="domain" description="NAD-dependent epimerase/dehydratase" evidence="3">
    <location>
        <begin position="19"/>
        <end position="280"/>
    </location>
</feature>
<evidence type="ECO:0000313" key="4">
    <source>
        <dbReference type="EMBL" id="KLK94480.1"/>
    </source>
</evidence>
<dbReference type="STRING" id="1225564.AA309_03280"/>
<dbReference type="Pfam" id="PF01370">
    <property type="entry name" value="Epimerase"/>
    <property type="match status" value="1"/>
</dbReference>
<comment type="pathway">
    <text evidence="1">Bacterial outer membrane biogenesis; LPS O-antigen biosynthesis.</text>
</comment>
<evidence type="ECO:0000313" key="5">
    <source>
        <dbReference type="Proteomes" id="UP000035489"/>
    </source>
</evidence>
<reference evidence="4 5" key="1">
    <citation type="submission" date="2015-05" db="EMBL/GenBank/DDBJ databases">
        <title>Draft genome sequence of Microvirga vignae strain BR3299, a novel nitrogen fixing bacteria isolated from Brazil semi-aired region.</title>
        <authorList>
            <person name="Zilli J.E."/>
            <person name="Passos S.R."/>
            <person name="Leite J."/>
            <person name="Baldani J.I."/>
            <person name="Xavier G.R."/>
            <person name="Rumjaneck N.G."/>
            <person name="Simoes-Araujo J.L."/>
        </authorList>
    </citation>
    <scope>NUCLEOTIDE SEQUENCE [LARGE SCALE GENOMIC DNA]</scope>
    <source>
        <strain evidence="4 5">BR3299</strain>
    </source>
</reference>
<accession>A0A0H1RGW7</accession>
<evidence type="ECO:0000259" key="3">
    <source>
        <dbReference type="Pfam" id="PF01370"/>
    </source>
</evidence>
<gene>
    <name evidence="4" type="ORF">AA309_03280</name>
</gene>
<dbReference type="RefSeq" id="WP_047187564.1">
    <property type="nucleotide sequence ID" value="NZ_LCYG01000012.1"/>
</dbReference>
<evidence type="ECO:0000256" key="2">
    <source>
        <dbReference type="ARBA" id="ARBA00007637"/>
    </source>
</evidence>
<evidence type="ECO:0000256" key="1">
    <source>
        <dbReference type="ARBA" id="ARBA00005125"/>
    </source>
</evidence>
<dbReference type="Gene3D" id="3.40.50.720">
    <property type="entry name" value="NAD(P)-binding Rossmann-like Domain"/>
    <property type="match status" value="1"/>
</dbReference>
<organism evidence="4 5">
    <name type="scientific">Microvirga vignae</name>
    <dbReference type="NCBI Taxonomy" id="1225564"/>
    <lineage>
        <taxon>Bacteria</taxon>
        <taxon>Pseudomonadati</taxon>
        <taxon>Pseudomonadota</taxon>
        <taxon>Alphaproteobacteria</taxon>
        <taxon>Hyphomicrobiales</taxon>
        <taxon>Methylobacteriaceae</taxon>
        <taxon>Microvirga</taxon>
    </lineage>
</organism>